<comment type="caution">
    <text evidence="2">The sequence shown here is derived from an EMBL/GenBank/DDBJ whole genome shotgun (WGS) entry which is preliminary data.</text>
</comment>
<evidence type="ECO:0000313" key="2">
    <source>
        <dbReference type="EMBL" id="KAK2600136.1"/>
    </source>
</evidence>
<dbReference type="Pfam" id="PF06985">
    <property type="entry name" value="HET"/>
    <property type="match status" value="1"/>
</dbReference>
<dbReference type="InterPro" id="IPR010730">
    <property type="entry name" value="HET"/>
</dbReference>
<evidence type="ECO:0000259" key="1">
    <source>
        <dbReference type="Pfam" id="PF06985"/>
    </source>
</evidence>
<feature type="domain" description="Heterokaryon incompatibility" evidence="1">
    <location>
        <begin position="185"/>
        <end position="346"/>
    </location>
</feature>
<reference evidence="2" key="1">
    <citation type="submission" date="2023-06" db="EMBL/GenBank/DDBJ databases">
        <title>Conoideocrella luteorostrata (Hypocreales: Clavicipitaceae), a potential biocontrol fungus for elongate hemlock scale in United States Christmas tree production areas.</title>
        <authorList>
            <person name="Barrett H."/>
            <person name="Lovett B."/>
            <person name="Macias A.M."/>
            <person name="Stajich J.E."/>
            <person name="Kasson M.T."/>
        </authorList>
    </citation>
    <scope>NUCLEOTIDE SEQUENCE</scope>
    <source>
        <strain evidence="2">ARSEF 14590</strain>
    </source>
</reference>
<proteinExistence type="predicted"/>
<keyword evidence="3" id="KW-1185">Reference proteome</keyword>
<organism evidence="2 3">
    <name type="scientific">Conoideocrella luteorostrata</name>
    <dbReference type="NCBI Taxonomy" id="1105319"/>
    <lineage>
        <taxon>Eukaryota</taxon>
        <taxon>Fungi</taxon>
        <taxon>Dikarya</taxon>
        <taxon>Ascomycota</taxon>
        <taxon>Pezizomycotina</taxon>
        <taxon>Sordariomycetes</taxon>
        <taxon>Hypocreomycetidae</taxon>
        <taxon>Hypocreales</taxon>
        <taxon>Clavicipitaceae</taxon>
        <taxon>Conoideocrella</taxon>
    </lineage>
</organism>
<sequence>MTLCQYCTSLPGKLFSTRRQDQSDHGHQPNLAALQASAKYCPGCRLILHAIEASTSEHARNYALKPSWKPEERIHLSSTKFGWQVVRVGWTEAGHFRGGLVPSDDEWGDEKPPGVGEDRATFLSYEAQLIRHWLRICSQQHKCCVNQDTQFLPSRLIDVGTAAEPNLRLVQNPQMQMRPTDDSQYIVLSHCWGLAMPESGKTTSQTLERHLVSISAEDLPQTFQDFIDIARQLGVRHVWIDSLCIIQDSRQDWEKEAAQMAAVYSNARLTVAASGSADGKEGCHVLENTRSHGPVDLECKVVTSPEPNAEGPTLTRVFRLWSRDTYPLGQVLSSDPLTKRGWTLQERELSSRIVHYSRDSIRWECGAARASLEFPWGDHFSFDAGRLFDGGSSDRPALIGPPRSPSQPMDAITKQRISWFELVHRYSSRSLTNQGDILPAVSGIARSIAAQTSDEYFAGLWKSYFAHCLLWASDWHVGRGFTQHSRPPRYLAPSWSWASVKGPIHYLSWVNGYWHSFNQNTDPTYEPKVIDISLQASSDAYGILTGGHLKVEGKIAVAFSKQDVYAAPKDHLAVTFTPGPQDRQDLQGLNSAGRVDRIGGIRYDVPLCQDCSPVGTKRAVWLLCCLSNERSAEGKMTTSAIALENVTGQDVPGGVAQAGELGCFRRVGVAWGIDSSFWDKAGTARMVLI</sequence>
<name>A0AAJ0FZA4_9HYPO</name>
<dbReference type="EMBL" id="JASWJB010000082">
    <property type="protein sequence ID" value="KAK2600136.1"/>
    <property type="molecule type" value="Genomic_DNA"/>
</dbReference>
<protein>
    <recommendedName>
        <fullName evidence="1">Heterokaryon incompatibility domain-containing protein</fullName>
    </recommendedName>
</protein>
<dbReference type="AlphaFoldDB" id="A0AAJ0FZA4"/>
<dbReference type="PANTHER" id="PTHR33112">
    <property type="entry name" value="DOMAIN PROTEIN, PUTATIVE-RELATED"/>
    <property type="match status" value="1"/>
</dbReference>
<gene>
    <name evidence="2" type="ORF">QQS21_005151</name>
</gene>
<evidence type="ECO:0000313" key="3">
    <source>
        <dbReference type="Proteomes" id="UP001251528"/>
    </source>
</evidence>
<accession>A0AAJ0FZA4</accession>
<dbReference type="PANTHER" id="PTHR33112:SF16">
    <property type="entry name" value="HETEROKARYON INCOMPATIBILITY DOMAIN-CONTAINING PROTEIN"/>
    <property type="match status" value="1"/>
</dbReference>
<dbReference type="Proteomes" id="UP001251528">
    <property type="component" value="Unassembled WGS sequence"/>
</dbReference>